<dbReference type="Proteomes" id="UP000538147">
    <property type="component" value="Unassembled WGS sequence"/>
</dbReference>
<comment type="caution">
    <text evidence="2">The sequence shown here is derived from an EMBL/GenBank/DDBJ whole genome shotgun (WGS) entry which is preliminary data.</text>
</comment>
<feature type="signal peptide" evidence="1">
    <location>
        <begin position="1"/>
        <end position="15"/>
    </location>
</feature>
<dbReference type="AlphaFoldDB" id="A0A841LD81"/>
<dbReference type="PROSITE" id="PS51257">
    <property type="entry name" value="PROKAR_LIPOPROTEIN"/>
    <property type="match status" value="1"/>
</dbReference>
<organism evidence="2 3">
    <name type="scientific">Polymorphobacter multimanifer</name>
    <dbReference type="NCBI Taxonomy" id="1070431"/>
    <lineage>
        <taxon>Bacteria</taxon>
        <taxon>Pseudomonadati</taxon>
        <taxon>Pseudomonadota</taxon>
        <taxon>Alphaproteobacteria</taxon>
        <taxon>Sphingomonadales</taxon>
        <taxon>Sphingosinicellaceae</taxon>
        <taxon>Polymorphobacter</taxon>
    </lineage>
</organism>
<name>A0A841LD81_9SPHN</name>
<evidence type="ECO:0000313" key="2">
    <source>
        <dbReference type="EMBL" id="MBB6227102.1"/>
    </source>
</evidence>
<feature type="chain" id="PRO_5032670313" description="Lipoprotein" evidence="1">
    <location>
        <begin position="16"/>
        <end position="138"/>
    </location>
</feature>
<proteinExistence type="predicted"/>
<dbReference type="EMBL" id="JACIIV010000008">
    <property type="protein sequence ID" value="MBB6227102.1"/>
    <property type="molecule type" value="Genomic_DNA"/>
</dbReference>
<dbReference type="RefSeq" id="WP_184197069.1">
    <property type="nucleotide sequence ID" value="NZ_BMOX01000007.1"/>
</dbReference>
<gene>
    <name evidence="2" type="ORF">FHS79_001266</name>
</gene>
<keyword evidence="1" id="KW-0732">Signal</keyword>
<accession>A0A841LD81</accession>
<reference evidence="2 3" key="1">
    <citation type="submission" date="2020-08" db="EMBL/GenBank/DDBJ databases">
        <title>Genomic Encyclopedia of Type Strains, Phase IV (KMG-IV): sequencing the most valuable type-strain genomes for metagenomic binning, comparative biology and taxonomic classification.</title>
        <authorList>
            <person name="Goeker M."/>
        </authorList>
    </citation>
    <scope>NUCLEOTIDE SEQUENCE [LARGE SCALE GENOMIC DNA]</scope>
    <source>
        <strain evidence="2 3">DSM 102189</strain>
    </source>
</reference>
<evidence type="ECO:0000256" key="1">
    <source>
        <dbReference type="SAM" id="SignalP"/>
    </source>
</evidence>
<evidence type="ECO:0008006" key="4">
    <source>
        <dbReference type="Google" id="ProtNLM"/>
    </source>
</evidence>
<keyword evidence="3" id="KW-1185">Reference proteome</keyword>
<evidence type="ECO:0000313" key="3">
    <source>
        <dbReference type="Proteomes" id="UP000538147"/>
    </source>
</evidence>
<sequence>MIRAIIATTALLALAACDAPTPRVDTEGQAARGDMDAATSAFAGCIDNQAQTIDVAGEAAGTLAIRATSACGSERAALVETVAAFNRIGYPSRTPQQIDAVAEASVKVLEDEARNAAVVTIVKRQGETAPAQTPAEGQ</sequence>
<protein>
    <recommendedName>
        <fullName evidence="4">Lipoprotein</fullName>
    </recommendedName>
</protein>